<dbReference type="NCBIfam" id="TIGR03824">
    <property type="entry name" value="FlgM_jcvi"/>
    <property type="match status" value="1"/>
</dbReference>
<evidence type="ECO:0000256" key="4">
    <source>
        <dbReference type="ARBA" id="ARBA00022795"/>
    </source>
</evidence>
<feature type="domain" description="Anti-sigma-28 factor FlgM C-terminal" evidence="7">
    <location>
        <begin position="32"/>
        <end position="82"/>
    </location>
</feature>
<dbReference type="GO" id="GO:0045892">
    <property type="term" value="P:negative regulation of DNA-templated transcription"/>
    <property type="evidence" value="ECO:0007669"/>
    <property type="project" value="InterPro"/>
</dbReference>
<evidence type="ECO:0000256" key="2">
    <source>
        <dbReference type="ARBA" id="ARBA00017823"/>
    </source>
</evidence>
<dbReference type="InterPro" id="IPR035890">
    <property type="entry name" value="Anti-sigma-28_factor_FlgM_sf"/>
</dbReference>
<evidence type="ECO:0000256" key="1">
    <source>
        <dbReference type="ARBA" id="ARBA00005322"/>
    </source>
</evidence>
<dbReference type="EMBL" id="OBQC01000001">
    <property type="protein sequence ID" value="SOC34955.1"/>
    <property type="molecule type" value="Genomic_DNA"/>
</dbReference>
<dbReference type="Gene3D" id="6.10.140.30">
    <property type="entry name" value="Anti-sigma-28 factor FlgM"/>
    <property type="match status" value="1"/>
</dbReference>
<sequence length="86" mass="9807">MKITSYGVNNVNPYNKQQQKLKAASESKPFADKIEISSAAKEMQVNSTVNTERAEKVQKLKEQIASGEYKVDAHKVAEDILKYYRR</sequence>
<gene>
    <name evidence="8" type="ORF">SAMN05877842_101180</name>
</gene>
<organism evidence="8 9">
    <name type="scientific">Ureibacillus acetophenoni</name>
    <dbReference type="NCBI Taxonomy" id="614649"/>
    <lineage>
        <taxon>Bacteria</taxon>
        <taxon>Bacillati</taxon>
        <taxon>Bacillota</taxon>
        <taxon>Bacilli</taxon>
        <taxon>Bacillales</taxon>
        <taxon>Caryophanaceae</taxon>
        <taxon>Ureibacillus</taxon>
    </lineage>
</organism>
<accession>A0A285TZ74</accession>
<keyword evidence="4" id="KW-1005">Bacterial flagellum biogenesis</keyword>
<keyword evidence="6" id="KW-0804">Transcription</keyword>
<dbReference type="OrthoDB" id="2991036at2"/>
<evidence type="ECO:0000256" key="5">
    <source>
        <dbReference type="ARBA" id="ARBA00023015"/>
    </source>
</evidence>
<reference evidence="9" key="1">
    <citation type="submission" date="2017-08" db="EMBL/GenBank/DDBJ databases">
        <authorList>
            <person name="Varghese N."/>
            <person name="Submissions S."/>
        </authorList>
    </citation>
    <scope>NUCLEOTIDE SEQUENCE [LARGE SCALE GENOMIC DNA]</scope>
    <source>
        <strain evidence="9">JC23</strain>
    </source>
</reference>
<evidence type="ECO:0000313" key="8">
    <source>
        <dbReference type="EMBL" id="SOC34955.1"/>
    </source>
</evidence>
<dbReference type="AlphaFoldDB" id="A0A285TZ74"/>
<dbReference type="SUPFAM" id="SSF101498">
    <property type="entry name" value="Anti-sigma factor FlgM"/>
    <property type="match status" value="1"/>
</dbReference>
<dbReference type="RefSeq" id="WP_097147745.1">
    <property type="nucleotide sequence ID" value="NZ_OBQC01000001.1"/>
</dbReference>
<dbReference type="InterPro" id="IPR031316">
    <property type="entry name" value="FlgM_C"/>
</dbReference>
<protein>
    <recommendedName>
        <fullName evidence="2">Negative regulator of flagellin synthesis</fullName>
    </recommendedName>
</protein>
<keyword evidence="3" id="KW-0678">Repressor</keyword>
<evidence type="ECO:0000256" key="3">
    <source>
        <dbReference type="ARBA" id="ARBA00022491"/>
    </source>
</evidence>
<dbReference type="GO" id="GO:0044781">
    <property type="term" value="P:bacterial-type flagellum organization"/>
    <property type="evidence" value="ECO:0007669"/>
    <property type="project" value="UniProtKB-KW"/>
</dbReference>
<dbReference type="InterPro" id="IPR007412">
    <property type="entry name" value="FlgM"/>
</dbReference>
<name>A0A285TZ74_9BACL</name>
<proteinExistence type="inferred from homology"/>
<comment type="similarity">
    <text evidence="1">Belongs to the FlgM family.</text>
</comment>
<evidence type="ECO:0000313" key="9">
    <source>
        <dbReference type="Proteomes" id="UP000219252"/>
    </source>
</evidence>
<keyword evidence="5" id="KW-0805">Transcription regulation</keyword>
<evidence type="ECO:0000256" key="6">
    <source>
        <dbReference type="ARBA" id="ARBA00023163"/>
    </source>
</evidence>
<dbReference type="Pfam" id="PF04316">
    <property type="entry name" value="FlgM"/>
    <property type="match status" value="1"/>
</dbReference>
<keyword evidence="9" id="KW-1185">Reference proteome</keyword>
<dbReference type="Proteomes" id="UP000219252">
    <property type="component" value="Unassembled WGS sequence"/>
</dbReference>
<evidence type="ECO:0000259" key="7">
    <source>
        <dbReference type="Pfam" id="PF04316"/>
    </source>
</evidence>